<dbReference type="PANTHER" id="PTHR46929">
    <property type="entry name" value="EXPRESSED PROTEIN"/>
    <property type="match status" value="1"/>
</dbReference>
<dbReference type="Proteomes" id="UP000719766">
    <property type="component" value="Unassembled WGS sequence"/>
</dbReference>
<keyword evidence="4" id="KW-1185">Reference proteome</keyword>
<dbReference type="GeneID" id="64599199"/>
<dbReference type="RefSeq" id="XP_041151951.1">
    <property type="nucleotide sequence ID" value="XM_041305435.1"/>
</dbReference>
<dbReference type="EMBL" id="JABBWE010000144">
    <property type="protein sequence ID" value="KAG1784466.1"/>
    <property type="molecule type" value="Genomic_DNA"/>
</dbReference>
<evidence type="ECO:0000259" key="2">
    <source>
        <dbReference type="Pfam" id="PF12776"/>
    </source>
</evidence>
<organism evidence="3 4">
    <name type="scientific">Suillus plorans</name>
    <dbReference type="NCBI Taxonomy" id="116603"/>
    <lineage>
        <taxon>Eukaryota</taxon>
        <taxon>Fungi</taxon>
        <taxon>Dikarya</taxon>
        <taxon>Basidiomycota</taxon>
        <taxon>Agaricomycotina</taxon>
        <taxon>Agaricomycetes</taxon>
        <taxon>Agaricomycetidae</taxon>
        <taxon>Boletales</taxon>
        <taxon>Suillineae</taxon>
        <taxon>Suillaceae</taxon>
        <taxon>Suillus</taxon>
    </lineage>
</organism>
<accession>A0A9P7AAH5</accession>
<evidence type="ECO:0000256" key="1">
    <source>
        <dbReference type="SAM" id="MobiDB-lite"/>
    </source>
</evidence>
<name>A0A9P7AAH5_9AGAM</name>
<feature type="domain" description="Myb/SANT-like" evidence="2">
    <location>
        <begin position="24"/>
        <end position="122"/>
    </location>
</feature>
<evidence type="ECO:0000313" key="4">
    <source>
        <dbReference type="Proteomes" id="UP000719766"/>
    </source>
</evidence>
<gene>
    <name evidence="3" type="ORF">HD556DRAFT_1435447</name>
</gene>
<feature type="region of interest" description="Disordered" evidence="1">
    <location>
        <begin position="215"/>
        <end position="237"/>
    </location>
</feature>
<dbReference type="Pfam" id="PF12776">
    <property type="entry name" value="Myb_DNA-bind_3"/>
    <property type="match status" value="1"/>
</dbReference>
<dbReference type="AlphaFoldDB" id="A0A9P7AAH5"/>
<comment type="caution">
    <text evidence="3">The sequence shown here is derived from an EMBL/GenBank/DDBJ whole genome shotgun (WGS) entry which is preliminary data.</text>
</comment>
<dbReference type="PANTHER" id="PTHR46929:SF3">
    <property type="entry name" value="MYB_SANT-LIKE DOMAIN-CONTAINING PROTEIN"/>
    <property type="match status" value="1"/>
</dbReference>
<protein>
    <recommendedName>
        <fullName evidence="2">Myb/SANT-like domain-containing protein</fullName>
    </recommendedName>
</protein>
<sequence length="337" mass="36226">MSSTYPANLIEQASTTTKIPRNAKWSSGDDATLIDSLKAFADGNTADNGTFKTAAFTAAAKALKDSHKVSGGASKTAKSCSHRWSTLKANCLIVQKLRELSGFGWDETRKIVIASDKVWDDYLQVHSEAKVWRSTPFPLYDDIIVLVDGCHATSEGALHINSINGYETGYETSPPWPSTLLLDDEDDIFVGEDPLRGNHESESADENEKVSTPIFHTPRVPKRGHAPSVSPTSTGVHKKCSNVKLTGPAAILGVADALESVAMSFTAHTSFLDDVPSTPKCRINAIQAVCVDTSLSSDECASVVALFAKDVAIADAYTAISDISLRSMYIRLELGKT</sequence>
<dbReference type="InterPro" id="IPR024752">
    <property type="entry name" value="Myb/SANT-like_dom"/>
</dbReference>
<proteinExistence type="predicted"/>
<evidence type="ECO:0000313" key="3">
    <source>
        <dbReference type="EMBL" id="KAG1784466.1"/>
    </source>
</evidence>
<reference evidence="3" key="1">
    <citation type="journal article" date="2020" name="New Phytol.">
        <title>Comparative genomics reveals dynamic genome evolution in host specialist ectomycorrhizal fungi.</title>
        <authorList>
            <person name="Lofgren L.A."/>
            <person name="Nguyen N.H."/>
            <person name="Vilgalys R."/>
            <person name="Ruytinx J."/>
            <person name="Liao H.L."/>
            <person name="Branco S."/>
            <person name="Kuo A."/>
            <person name="LaButti K."/>
            <person name="Lipzen A."/>
            <person name="Andreopoulos W."/>
            <person name="Pangilinan J."/>
            <person name="Riley R."/>
            <person name="Hundley H."/>
            <person name="Na H."/>
            <person name="Barry K."/>
            <person name="Grigoriev I.V."/>
            <person name="Stajich J.E."/>
            <person name="Kennedy P.G."/>
        </authorList>
    </citation>
    <scope>NUCLEOTIDE SEQUENCE</scope>
    <source>
        <strain evidence="3">S12</strain>
    </source>
</reference>
<dbReference type="OrthoDB" id="76215at2759"/>